<gene>
    <name evidence="3" type="primary">sprA</name>
    <name evidence="3" type="ORF">GWK10_12965</name>
</gene>
<evidence type="ECO:0000256" key="1">
    <source>
        <dbReference type="SAM" id="MobiDB-lite"/>
    </source>
</evidence>
<dbReference type="Pfam" id="PF14349">
    <property type="entry name" value="SprA_N"/>
    <property type="match status" value="2"/>
</dbReference>
<accession>A0A6M0CQH2</accession>
<name>A0A6M0CQH2_9FLAO</name>
<feature type="compositionally biased region" description="Polar residues" evidence="1">
    <location>
        <begin position="1930"/>
        <end position="1942"/>
    </location>
</feature>
<sequence length="2406" mass="270007">MIELKFYAPKNVVIAIFTFFVLVVSSVKIQAQDSTAVGYSAGTLLLKNPQSIISKYKYDPKTDRYIYTESVGDFNISYPKILTPKQYQDLILKESMKAYFKEKLDAVSGKKEGSEDAQKNLLPDFYVKSDLFQSIFGGDVISVVPQGSVGMDLGIRFQKNDNPSLSPRNRRNLSFDFQQRIELSLLGKVGERLQIAANYNTQTTFDFQNLIKLEYTPTEDDIIRKIEVGNVAMPLNSSLITGAQSLFGVKTELQFGKTTVTAVFSEQRSQTKTVIAQGNGTLEDVKLFALDYEEDRHFFLSQYFRDTYDEAAKTYPYPNTQVQVTRIEVWVTNRGQRTQNVRNLIALQDIAESDLTKIGIDNQANFLNAGVLPGAFPDNSNNKFDPSEIGNPANSDLTEAIRDIATVQSGFGGRNANEGFDYAILENARKLQPNEYRLNAQLGYISLNQRLSNDEVLAVAYQYTVGGQVFQVGEFANDGVDATTIGTLPNSNIEVINNNNLVVKMLKSSLTSVDEPVWDLMMKNIYSTGAFQLSPEDFRLNILYSNPSPINFIEVSEGNAGSFPNTEEKAELEETILINLFGLDRLNIYNDPQNGGDGFFDFVDGYTVDTRNGSIIFPSVEPFGEALFNKLSESRTANPLEDYEVEATYNPNQSRYVYREMYESTKADALDAAAKNVFQIKIRYKSTGGDGIAVGFGLSPGSVKVTAGGRVLQEGIDYTVNYQAGRVQILDESLKASNTPIEVSTENNALFRQQNKRFAGVDVEHKFNDNFLVGGTFLNLNERPLTQKANYGVEPVSNTILGARLNFSTEAPFLTRLANKLPNIDTDAKSNFSIRAEAAYLFPNAPKTADFNGEATVYVDDFEGAQSTIDIKSPLAWSLSSTPLGVEGGDIQTGDPNILENGYNRAKLAWYTIDPIFYNNQRPGDISDDDVSTNETRRVFVNEIFPRTDLAQGQTTVQFTLDLAYYPDERGPYNNNPAFDAEPNPDKWAGITRSITATNFEQSNVEYIQFWVLDPFNQPGNTNQGGELVFNLGNISEDVLKDGRKQYENGLPEAGATGNNLEVRPTPWGQVPANQSLVYAFDAVDANRNVQDIGLDGLNDAEEAASPFYTNGPADDPASDNYQYFLDATGDVLERYKKFNGLDGNSPIEVGDTNRGAITLPDVEDVNRDLTMNTINSYFEYTIPIVPNMSVNTSRFITDEKEREITLPNGRTLTARWLQFKIPINPQNYDETDPNTILSRVGGINDLRSIRFIRMYMKGFEDPTVLRFGTLDLIRGDWRRYTESLEADLDPEDGDGTEVDVLSVNIEENSDRVPIPYVLPPGVQRERLNNTNNIIRQNEQSLALTVCGDNGLNSGDSRAVFKNIDIDMRQYERLRMFLHAEAIQGGPVPSDNTLVAFIRFGTDFTNNYYQVEIPLQLTQFGASTESEIWPADNEILLPLDLLSQIKSQGISDGTLGNPNAVFYNANGEVVNELDPRQAAELRVAIKGNPTVGSVRALMVGVKNTDVKGVCAEVWFNELRLSGLDSEGGWAAIGQIDTNLADFASISATGRMSTIGFGTIEQGPRERNLEDSRQYDITTNLNVGQLLPKKWDVQIPFSYNISEEIITPQYDPFYEDLKLKDRLDTADSQEEEDAILNRAEDYTKRTSLNFIGVRKNRTPEQKERIYDIENFDFSYSYNETNHRDYEIENRTDQNVRLGVNYGYAFKPLNIEPFKKLDSLKSKYWDWLKEINFNPLPTSIAVTSNLTRAFSDQRFREVDFSGDVNPNNIPLPSIQQRNFLFDWAYSVNYNLSRSLQVNFTASNNNIIRNYFDEDGDVLRENNIWSGFWDIGEPNRHTSRLEANYELPINKIPLFSFIDSNYAYTGDFDWQREGLAVEEVVGERINTIQNANTHRLNTTFNMDKLYQYLGLVKKTSNSTTGSRTGATRGTRNPKNNPLAGNQSAAQDKPKKGLSAGNKVANTLIGLVTAVKRFGVDYSETNSKTLPGYTQSIGFIGTLRPSVGFVFGSQSDVRFEAAKQGWLTTFPEFNQQFLETRRKTLAVTANIELLPDLVIDLTANRLFNENIAENFRVDTNADNELFYNQLLSNRFGNFEISNFMLKTAFKTSDQGFSEVFQTFRDNRLEIAQRLAAERGLNPNDVDGDGFPVGLGKTNQSVLIPAFVSAYTGQDASKVELGAFRDIPIPNWQLKYTGLMKIPWFKKKFRRFSIQHGYRSSYTINNFTTNLEFDAANVGALDQAGNFLNDQLFSNINLVEQFNPLVKVDFELKSSLKVLAEVRRDRALSLSLDNQLLTEATGQEYVFGLGYRVANVPFTMTLGGRRQTFKGDLNFKADVSLRDNITVIRSLDVENNQVTAGQKQWSLKFTADYALTKNLTTVFFYDHAFSEFAISTAFPQTTIRSGFTLRYNFGN</sequence>
<dbReference type="Proteomes" id="UP000474296">
    <property type="component" value="Unassembled WGS sequence"/>
</dbReference>
<feature type="compositionally biased region" description="Low complexity" evidence="1">
    <location>
        <begin position="1913"/>
        <end position="1929"/>
    </location>
</feature>
<dbReference type="RefSeq" id="WP_164032808.1">
    <property type="nucleotide sequence ID" value="NZ_JAABOQ010000005.1"/>
</dbReference>
<dbReference type="InterPro" id="IPR026377">
    <property type="entry name" value="Cell_surface_SprA"/>
</dbReference>
<organism evidence="3 4">
    <name type="scientific">Spongiivirga citrea</name>
    <dbReference type="NCBI Taxonomy" id="1481457"/>
    <lineage>
        <taxon>Bacteria</taxon>
        <taxon>Pseudomonadati</taxon>
        <taxon>Bacteroidota</taxon>
        <taxon>Flavobacteriia</taxon>
        <taxon>Flavobacteriales</taxon>
        <taxon>Flavobacteriaceae</taxon>
        <taxon>Spongiivirga</taxon>
    </lineage>
</organism>
<comment type="caution">
    <text evidence="3">The sequence shown here is derived from an EMBL/GenBank/DDBJ whole genome shotgun (WGS) entry which is preliminary data.</text>
</comment>
<evidence type="ECO:0000313" key="3">
    <source>
        <dbReference type="EMBL" id="NER18129.1"/>
    </source>
</evidence>
<dbReference type="EMBL" id="JAABOQ010000005">
    <property type="protein sequence ID" value="NER18129.1"/>
    <property type="molecule type" value="Genomic_DNA"/>
</dbReference>
<keyword evidence="4" id="KW-1185">Reference proteome</keyword>
<proteinExistence type="predicted"/>
<feature type="domain" description="Gliding motility protein SprA N-terminal" evidence="2">
    <location>
        <begin position="51"/>
        <end position="444"/>
    </location>
</feature>
<dbReference type="InterPro" id="IPR025684">
    <property type="entry name" value="SprA_N_dom"/>
</dbReference>
<reference evidence="3 4" key="1">
    <citation type="submission" date="2020-01" db="EMBL/GenBank/DDBJ databases">
        <title>Spongiivirga citrea KCTC 32990T.</title>
        <authorList>
            <person name="Wang G."/>
        </authorList>
    </citation>
    <scope>NUCLEOTIDE SEQUENCE [LARGE SCALE GENOMIC DNA]</scope>
    <source>
        <strain evidence="3 4">KCTC 32990</strain>
    </source>
</reference>
<protein>
    <submittedName>
        <fullName evidence="3">Cell surface protein SprA</fullName>
    </submittedName>
</protein>
<feature type="domain" description="Gliding motility protein SprA N-terminal" evidence="2">
    <location>
        <begin position="1114"/>
        <end position="1622"/>
    </location>
</feature>
<evidence type="ECO:0000259" key="2">
    <source>
        <dbReference type="Pfam" id="PF14349"/>
    </source>
</evidence>
<feature type="region of interest" description="Disordered" evidence="1">
    <location>
        <begin position="1913"/>
        <end position="1951"/>
    </location>
</feature>
<evidence type="ECO:0000313" key="4">
    <source>
        <dbReference type="Proteomes" id="UP000474296"/>
    </source>
</evidence>
<dbReference type="NCBIfam" id="TIGR04189">
    <property type="entry name" value="surface_SprA"/>
    <property type="match status" value="1"/>
</dbReference>